<organism evidence="1 2">
    <name type="scientific">Psilocybe cyanescens</name>
    <dbReference type="NCBI Taxonomy" id="93625"/>
    <lineage>
        <taxon>Eukaryota</taxon>
        <taxon>Fungi</taxon>
        <taxon>Dikarya</taxon>
        <taxon>Basidiomycota</taxon>
        <taxon>Agaricomycotina</taxon>
        <taxon>Agaricomycetes</taxon>
        <taxon>Agaricomycetidae</taxon>
        <taxon>Agaricales</taxon>
        <taxon>Agaricineae</taxon>
        <taxon>Strophariaceae</taxon>
        <taxon>Psilocybe</taxon>
    </lineage>
</organism>
<dbReference type="InParanoid" id="A0A409XLG5"/>
<protein>
    <submittedName>
        <fullName evidence="1">Uncharacterized protein</fullName>
    </submittedName>
</protein>
<name>A0A409XLG5_PSICY</name>
<gene>
    <name evidence="1" type="ORF">CVT25_012794</name>
</gene>
<dbReference type="OrthoDB" id="3258141at2759"/>
<keyword evidence="2" id="KW-1185">Reference proteome</keyword>
<sequence length="268" mass="30314">MANLIRSAKSSSDWTLNELDSYNIHLERREALESFWSSDPAVDPELFQYLEADDMQQARNAELINLLDLAMLRSSGESAVDDFVVELLRHTGYVHRNRVACTRKDLPLLICGEWRHAKTDVCIVDRRQNDILLLVQEDKYLEDREPLDAHAQLVVEALAAFAESNAGRESFDLPPFESKASIPIPLTVSIMPGIVMAGTAPTFPKIPVTQELMNHVRYGMYPPTPTVVTYCFPPLPHPLRRRSDGMKPFNNRSQILSCYEAFKTVVGI</sequence>
<proteinExistence type="predicted"/>
<comment type="caution">
    <text evidence="1">The sequence shown here is derived from an EMBL/GenBank/DDBJ whole genome shotgun (WGS) entry which is preliminary data.</text>
</comment>
<reference evidence="1 2" key="1">
    <citation type="journal article" date="2018" name="Evol. Lett.">
        <title>Horizontal gene cluster transfer increased hallucinogenic mushroom diversity.</title>
        <authorList>
            <person name="Reynolds H.T."/>
            <person name="Vijayakumar V."/>
            <person name="Gluck-Thaler E."/>
            <person name="Korotkin H.B."/>
            <person name="Matheny P.B."/>
            <person name="Slot J.C."/>
        </authorList>
    </citation>
    <scope>NUCLEOTIDE SEQUENCE [LARGE SCALE GENOMIC DNA]</scope>
    <source>
        <strain evidence="1 2">2631</strain>
    </source>
</reference>
<evidence type="ECO:0000313" key="2">
    <source>
        <dbReference type="Proteomes" id="UP000283269"/>
    </source>
</evidence>
<evidence type="ECO:0000313" key="1">
    <source>
        <dbReference type="EMBL" id="PPQ91613.1"/>
    </source>
</evidence>
<dbReference type="AlphaFoldDB" id="A0A409XLG5"/>
<dbReference type="EMBL" id="NHYD01001272">
    <property type="protein sequence ID" value="PPQ91613.1"/>
    <property type="molecule type" value="Genomic_DNA"/>
</dbReference>
<accession>A0A409XLG5</accession>
<dbReference type="Proteomes" id="UP000283269">
    <property type="component" value="Unassembled WGS sequence"/>
</dbReference>